<feature type="region of interest" description="Disordered" evidence="1">
    <location>
        <begin position="271"/>
        <end position="296"/>
    </location>
</feature>
<dbReference type="Proteomes" id="UP001437256">
    <property type="component" value="Unassembled WGS sequence"/>
</dbReference>
<dbReference type="EMBL" id="JBBXMP010000001">
    <property type="protein sequence ID" value="KAL0072376.1"/>
    <property type="molecule type" value="Genomic_DNA"/>
</dbReference>
<feature type="region of interest" description="Disordered" evidence="1">
    <location>
        <begin position="388"/>
        <end position="434"/>
    </location>
</feature>
<feature type="compositionally biased region" description="Acidic residues" evidence="1">
    <location>
        <begin position="204"/>
        <end position="219"/>
    </location>
</feature>
<feature type="compositionally biased region" description="Basic residues" evidence="1">
    <location>
        <begin position="354"/>
        <end position="364"/>
    </location>
</feature>
<feature type="region of interest" description="Disordered" evidence="1">
    <location>
        <begin position="171"/>
        <end position="249"/>
    </location>
</feature>
<gene>
    <name evidence="2" type="ORF">AAF712_000139</name>
</gene>
<keyword evidence="3" id="KW-1185">Reference proteome</keyword>
<organism evidence="2 3">
    <name type="scientific">Marasmius tenuissimus</name>
    <dbReference type="NCBI Taxonomy" id="585030"/>
    <lineage>
        <taxon>Eukaryota</taxon>
        <taxon>Fungi</taxon>
        <taxon>Dikarya</taxon>
        <taxon>Basidiomycota</taxon>
        <taxon>Agaricomycotina</taxon>
        <taxon>Agaricomycetes</taxon>
        <taxon>Agaricomycetidae</taxon>
        <taxon>Agaricales</taxon>
        <taxon>Marasmiineae</taxon>
        <taxon>Marasmiaceae</taxon>
        <taxon>Marasmius</taxon>
    </lineage>
</organism>
<evidence type="ECO:0000313" key="3">
    <source>
        <dbReference type="Proteomes" id="UP001437256"/>
    </source>
</evidence>
<evidence type="ECO:0000313" key="2">
    <source>
        <dbReference type="EMBL" id="KAL0072376.1"/>
    </source>
</evidence>
<feature type="compositionally biased region" description="Basic and acidic residues" evidence="1">
    <location>
        <begin position="235"/>
        <end position="249"/>
    </location>
</feature>
<proteinExistence type="predicted"/>
<feature type="compositionally biased region" description="Acidic residues" evidence="1">
    <location>
        <begin position="406"/>
        <end position="434"/>
    </location>
</feature>
<sequence length="661" mass="76336">MNYLSTPAASSSCTRVISGTTPGLLDVTQSQRLLRHPNSKLTFASYDPRTTPAGLQADPLLDSCKDRRVALDVLGTSVVWRPVPRAILDEGVTDEGLFPRVINICGQQVECSQDQWDIYKLDLKYQCHVHLPPALSTITLATPPISGTTSTRAEDTSNLSGKRARLIMENIRPVPPLRPRKKLTQNKKSAPTDSPLGINRLSLSEDDDEKDESEVEEMIVDAAPPLRAKSAGPSDRTRRLREEISRNRQDRRVRVARRAEKLAQLDEFVPSNLDTTVPPGDAPTLAPEQEDASPDSLVKRKATSLFNPYRDMHYAKTAEEGERNMLYYETTKTANAKRARTVSPTTAKRELGAKRHRREKARQKKREEGIKRRRKRWEDEFLAQLYAEVPELGETTNGSASNVSEADADNDDDINEDSESEEEEPDSEEIDEDAIREAAIAESRRKLAELEKDRHLWEDEARKRAFRERAEQEAANLRRERMRFAEARQAEVERQRRAEEEEAKRRREMDPRMRQEQVRQQREKYRSHQWSSRPWTTQRAVDRYNQLCETFDSTKFCEEEPLVWEAVPWPVLTFPTQIRIGDIEWDAVEKFFDAAQRTMTTQQYRTFVVRSQHRFHPDRWSGRRLLKAVVDDSEREHIETTADRVSKALTPIWEQATRRNQ</sequence>
<name>A0ABR3AG54_9AGAR</name>
<accession>A0ABR3AG54</accession>
<protein>
    <submittedName>
        <fullName evidence="2">Uncharacterized protein</fullName>
    </submittedName>
</protein>
<reference evidence="2 3" key="1">
    <citation type="submission" date="2024-05" db="EMBL/GenBank/DDBJ databases">
        <title>A draft genome resource for the thread blight pathogen Marasmius tenuissimus strain MS-2.</title>
        <authorList>
            <person name="Yulfo-Soto G.E."/>
            <person name="Baruah I.K."/>
            <person name="Amoako-Attah I."/>
            <person name="Bukari Y."/>
            <person name="Meinhardt L.W."/>
            <person name="Bailey B.A."/>
            <person name="Cohen S.P."/>
        </authorList>
    </citation>
    <scope>NUCLEOTIDE SEQUENCE [LARGE SCALE GENOMIC DNA]</scope>
    <source>
        <strain evidence="2 3">MS-2</strain>
    </source>
</reference>
<evidence type="ECO:0000256" key="1">
    <source>
        <dbReference type="SAM" id="MobiDB-lite"/>
    </source>
</evidence>
<feature type="region of interest" description="Disordered" evidence="1">
    <location>
        <begin position="335"/>
        <end position="373"/>
    </location>
</feature>
<feature type="region of interest" description="Disordered" evidence="1">
    <location>
        <begin position="488"/>
        <end position="523"/>
    </location>
</feature>
<comment type="caution">
    <text evidence="2">The sequence shown here is derived from an EMBL/GenBank/DDBJ whole genome shotgun (WGS) entry which is preliminary data.</text>
</comment>